<dbReference type="InterPro" id="IPR009902">
    <property type="entry name" value="DUF1442"/>
</dbReference>
<sequence>MAVGNSARLMVEACSGAAGPTTLALVAAARQTGGRASITALGEEAVNVEFVTAGDDAAGLLMGKYARADFVIVDCKMEGREARVGGRARGACADRGRVQRVL</sequence>
<dbReference type="PANTHER" id="PTHR33593:SF3">
    <property type="entry name" value="DUF1442 FAMILY PROTEIN"/>
    <property type="match status" value="1"/>
</dbReference>
<evidence type="ECO:0008006" key="3">
    <source>
        <dbReference type="Google" id="ProtNLM"/>
    </source>
</evidence>
<accession>A0AAV9AB67</accession>
<dbReference type="Proteomes" id="UP001179952">
    <property type="component" value="Unassembled WGS sequence"/>
</dbReference>
<keyword evidence="2" id="KW-1185">Reference proteome</keyword>
<proteinExistence type="predicted"/>
<evidence type="ECO:0000313" key="1">
    <source>
        <dbReference type="EMBL" id="KAK1261553.1"/>
    </source>
</evidence>
<reference evidence="1" key="1">
    <citation type="journal article" date="2023" name="Nat. Commun.">
        <title>Diploid and tetraploid genomes of Acorus and the evolution of monocots.</title>
        <authorList>
            <person name="Ma L."/>
            <person name="Liu K.W."/>
            <person name="Li Z."/>
            <person name="Hsiao Y.Y."/>
            <person name="Qi Y."/>
            <person name="Fu T."/>
            <person name="Tang G.D."/>
            <person name="Zhang D."/>
            <person name="Sun W.H."/>
            <person name="Liu D.K."/>
            <person name="Li Y."/>
            <person name="Chen G.Z."/>
            <person name="Liu X.D."/>
            <person name="Liao X.Y."/>
            <person name="Jiang Y.T."/>
            <person name="Yu X."/>
            <person name="Hao Y."/>
            <person name="Huang J."/>
            <person name="Zhao X.W."/>
            <person name="Ke S."/>
            <person name="Chen Y.Y."/>
            <person name="Wu W.L."/>
            <person name="Hsu J.L."/>
            <person name="Lin Y.F."/>
            <person name="Huang M.D."/>
            <person name="Li C.Y."/>
            <person name="Huang L."/>
            <person name="Wang Z.W."/>
            <person name="Zhao X."/>
            <person name="Zhong W.Y."/>
            <person name="Peng D.H."/>
            <person name="Ahmad S."/>
            <person name="Lan S."/>
            <person name="Zhang J.S."/>
            <person name="Tsai W.C."/>
            <person name="Van de Peer Y."/>
            <person name="Liu Z.J."/>
        </authorList>
    </citation>
    <scope>NUCLEOTIDE SEQUENCE</scope>
    <source>
        <strain evidence="1">SCP</strain>
    </source>
</reference>
<name>A0AAV9AB67_ACOGR</name>
<protein>
    <recommendedName>
        <fullName evidence="3">Response regulatory domain-containing protein</fullName>
    </recommendedName>
</protein>
<gene>
    <name evidence="1" type="ORF">QJS04_geneDACA020537</name>
</gene>
<comment type="caution">
    <text evidence="1">The sequence shown here is derived from an EMBL/GenBank/DDBJ whole genome shotgun (WGS) entry which is preliminary data.</text>
</comment>
<dbReference type="EMBL" id="JAUJYN010000010">
    <property type="protein sequence ID" value="KAK1261553.1"/>
    <property type="molecule type" value="Genomic_DNA"/>
</dbReference>
<dbReference type="AlphaFoldDB" id="A0AAV9AB67"/>
<dbReference type="PANTHER" id="PTHR33593">
    <property type="entry name" value="DUF1442 FAMILY PROTEIN"/>
    <property type="match status" value="1"/>
</dbReference>
<evidence type="ECO:0000313" key="2">
    <source>
        <dbReference type="Proteomes" id="UP001179952"/>
    </source>
</evidence>
<organism evidence="1 2">
    <name type="scientific">Acorus gramineus</name>
    <name type="common">Dwarf sweet flag</name>
    <dbReference type="NCBI Taxonomy" id="55184"/>
    <lineage>
        <taxon>Eukaryota</taxon>
        <taxon>Viridiplantae</taxon>
        <taxon>Streptophyta</taxon>
        <taxon>Embryophyta</taxon>
        <taxon>Tracheophyta</taxon>
        <taxon>Spermatophyta</taxon>
        <taxon>Magnoliopsida</taxon>
        <taxon>Liliopsida</taxon>
        <taxon>Acoraceae</taxon>
        <taxon>Acorus</taxon>
    </lineage>
</organism>
<reference evidence="1" key="2">
    <citation type="submission" date="2023-06" db="EMBL/GenBank/DDBJ databases">
        <authorList>
            <person name="Ma L."/>
            <person name="Liu K.-W."/>
            <person name="Li Z."/>
            <person name="Hsiao Y.-Y."/>
            <person name="Qi Y."/>
            <person name="Fu T."/>
            <person name="Tang G."/>
            <person name="Zhang D."/>
            <person name="Sun W.-H."/>
            <person name="Liu D.-K."/>
            <person name="Li Y."/>
            <person name="Chen G.-Z."/>
            <person name="Liu X.-D."/>
            <person name="Liao X.-Y."/>
            <person name="Jiang Y.-T."/>
            <person name="Yu X."/>
            <person name="Hao Y."/>
            <person name="Huang J."/>
            <person name="Zhao X.-W."/>
            <person name="Ke S."/>
            <person name="Chen Y.-Y."/>
            <person name="Wu W.-L."/>
            <person name="Hsu J.-L."/>
            <person name="Lin Y.-F."/>
            <person name="Huang M.-D."/>
            <person name="Li C.-Y."/>
            <person name="Huang L."/>
            <person name="Wang Z.-W."/>
            <person name="Zhao X."/>
            <person name="Zhong W.-Y."/>
            <person name="Peng D.-H."/>
            <person name="Ahmad S."/>
            <person name="Lan S."/>
            <person name="Zhang J.-S."/>
            <person name="Tsai W.-C."/>
            <person name="Van De Peer Y."/>
            <person name="Liu Z.-J."/>
        </authorList>
    </citation>
    <scope>NUCLEOTIDE SEQUENCE</scope>
    <source>
        <strain evidence="1">SCP</strain>
        <tissue evidence="1">Leaves</tissue>
    </source>
</reference>